<gene>
    <name evidence="1" type="ORF">PHYSODRAFT_526744</name>
</gene>
<dbReference type="AlphaFoldDB" id="G5A7M8"/>
<feature type="non-terminal residue" evidence="1">
    <location>
        <position position="1"/>
    </location>
</feature>
<reference evidence="1 2" key="1">
    <citation type="journal article" date="2006" name="Science">
        <title>Phytophthora genome sequences uncover evolutionary origins and mechanisms of pathogenesis.</title>
        <authorList>
            <person name="Tyler B.M."/>
            <person name="Tripathy S."/>
            <person name="Zhang X."/>
            <person name="Dehal P."/>
            <person name="Jiang R.H."/>
            <person name="Aerts A."/>
            <person name="Arredondo F.D."/>
            <person name="Baxter L."/>
            <person name="Bensasson D."/>
            <person name="Beynon J.L."/>
            <person name="Chapman J."/>
            <person name="Damasceno C.M."/>
            <person name="Dorrance A.E."/>
            <person name="Dou D."/>
            <person name="Dickerman A.W."/>
            <person name="Dubchak I.L."/>
            <person name="Garbelotto M."/>
            <person name="Gijzen M."/>
            <person name="Gordon S.G."/>
            <person name="Govers F."/>
            <person name="Grunwald N.J."/>
            <person name="Huang W."/>
            <person name="Ivors K.L."/>
            <person name="Jones R.W."/>
            <person name="Kamoun S."/>
            <person name="Krampis K."/>
            <person name="Lamour K.H."/>
            <person name="Lee M.K."/>
            <person name="McDonald W.H."/>
            <person name="Medina M."/>
            <person name="Meijer H.J."/>
            <person name="Nordberg E.K."/>
            <person name="Maclean D.J."/>
            <person name="Ospina-Giraldo M.D."/>
            <person name="Morris P.F."/>
            <person name="Phuntumart V."/>
            <person name="Putnam N.H."/>
            <person name="Rash S."/>
            <person name="Rose J.K."/>
            <person name="Sakihama Y."/>
            <person name="Salamov A.A."/>
            <person name="Savidor A."/>
            <person name="Scheuring C.F."/>
            <person name="Smith B.M."/>
            <person name="Sobral B.W."/>
            <person name="Terry A."/>
            <person name="Torto-Alalibo T.A."/>
            <person name="Win J."/>
            <person name="Xu Z."/>
            <person name="Zhang H."/>
            <person name="Grigoriev I.V."/>
            <person name="Rokhsar D.S."/>
            <person name="Boore J.L."/>
        </authorList>
    </citation>
    <scope>NUCLEOTIDE SEQUENCE [LARGE SCALE GENOMIC DNA]</scope>
    <source>
        <strain evidence="1 2">P6497</strain>
    </source>
</reference>
<proteinExistence type="predicted"/>
<evidence type="ECO:0000313" key="1">
    <source>
        <dbReference type="EMBL" id="EGZ07904.1"/>
    </source>
</evidence>
<dbReference type="RefSeq" id="XP_009536076.1">
    <property type="nucleotide sequence ID" value="XM_009537781.1"/>
</dbReference>
<dbReference type="KEGG" id="psoj:PHYSODRAFT_526744"/>
<name>G5A7M8_PHYSP</name>
<dbReference type="GeneID" id="20661050"/>
<dbReference type="EMBL" id="JH159161">
    <property type="protein sequence ID" value="EGZ07904.1"/>
    <property type="molecule type" value="Genomic_DNA"/>
</dbReference>
<evidence type="ECO:0000313" key="2">
    <source>
        <dbReference type="Proteomes" id="UP000002640"/>
    </source>
</evidence>
<dbReference type="InParanoid" id="G5A7M8"/>
<protein>
    <submittedName>
        <fullName evidence="1">Uncharacterized protein</fullName>
    </submittedName>
</protein>
<accession>G5A7M8</accession>
<organism evidence="1 2">
    <name type="scientific">Phytophthora sojae (strain P6497)</name>
    <name type="common">Soybean stem and root rot agent</name>
    <name type="synonym">Phytophthora megasperma f. sp. glycines</name>
    <dbReference type="NCBI Taxonomy" id="1094619"/>
    <lineage>
        <taxon>Eukaryota</taxon>
        <taxon>Sar</taxon>
        <taxon>Stramenopiles</taxon>
        <taxon>Oomycota</taxon>
        <taxon>Peronosporomycetes</taxon>
        <taxon>Peronosporales</taxon>
        <taxon>Peronosporaceae</taxon>
        <taxon>Phytophthora</taxon>
    </lineage>
</organism>
<keyword evidence="2" id="KW-1185">Reference proteome</keyword>
<sequence length="85" mass="9677">EVVLWAQDLLKELGVKQTIETTLFCDNQSTLKAIENNGNSERLRNYAKVIRYIAEYVDAGKAGYQAPSTYWNAFSRDGITSRLRC</sequence>
<dbReference type="Proteomes" id="UP000002640">
    <property type="component" value="Unassembled WGS sequence"/>
</dbReference>